<evidence type="ECO:0000313" key="3">
    <source>
        <dbReference type="RefSeq" id="XP_040942119.1"/>
    </source>
</evidence>
<dbReference type="RefSeq" id="XP_040962494.1">
    <property type="nucleotide sequence ID" value="XM_041106560.1"/>
</dbReference>
<dbReference type="Proteomes" id="UP000818029">
    <property type="component" value="Chromosome A02"/>
</dbReference>
<proteinExistence type="predicted"/>
<evidence type="ECO:0000313" key="2">
    <source>
        <dbReference type="Proteomes" id="UP000818029"/>
    </source>
</evidence>
<evidence type="ECO:0000256" key="1">
    <source>
        <dbReference type="SAM" id="Phobius"/>
    </source>
</evidence>
<name>A0ABM3AWL6_GOSHI</name>
<evidence type="ECO:0000313" key="5">
    <source>
        <dbReference type="RefSeq" id="XP_040962494.1"/>
    </source>
</evidence>
<dbReference type="GeneID" id="107961279"/>
<keyword evidence="1" id="KW-0812">Transmembrane</keyword>
<dbReference type="Proteomes" id="UP000818029">
    <property type="component" value="Chromosome D10"/>
</dbReference>
<feature type="transmembrane region" description="Helical" evidence="1">
    <location>
        <begin position="86"/>
        <end position="107"/>
    </location>
</feature>
<dbReference type="Proteomes" id="UP000818029">
    <property type="component" value="Chromosome A03"/>
</dbReference>
<accession>A0ABM3AWL6</accession>
<sequence>MYLRKAAVSLLRRVRLPSHSIFTSVSPPTTSMAIATPLPFSLSRKIQFPNQFGNGSSWSTTYVDPPIWTILSIQAGITSHFLSHQIFFLTYYTSLYLCTVSFFFCHFY</sequence>
<evidence type="ECO:0000313" key="4">
    <source>
        <dbReference type="RefSeq" id="XP_040959049.1"/>
    </source>
</evidence>
<reference evidence="2" key="1">
    <citation type="journal article" date="2020" name="Nat. Genet.">
        <title>Genomic diversifications of five Gossypium allopolyploid species and their impact on cotton improvement.</title>
        <authorList>
            <person name="Chen Z.J."/>
            <person name="Sreedasyam A."/>
            <person name="Ando A."/>
            <person name="Song Q."/>
            <person name="De Santiago L.M."/>
            <person name="Hulse-Kemp A.M."/>
            <person name="Ding M."/>
            <person name="Ye W."/>
            <person name="Kirkbride R.C."/>
            <person name="Jenkins J."/>
            <person name="Plott C."/>
            <person name="Lovell J."/>
            <person name="Lin Y.M."/>
            <person name="Vaughn R."/>
            <person name="Liu B."/>
            <person name="Simpson S."/>
            <person name="Scheffler B.E."/>
            <person name="Wen L."/>
            <person name="Saski C.A."/>
            <person name="Grover C.E."/>
            <person name="Hu G."/>
            <person name="Conover J.L."/>
            <person name="Carlson J.W."/>
            <person name="Shu S."/>
            <person name="Boston L.B."/>
            <person name="Williams M."/>
            <person name="Peterson D.G."/>
            <person name="McGee K."/>
            <person name="Jones D.C."/>
            <person name="Wendel J.F."/>
            <person name="Stelly D.M."/>
            <person name="Grimwood J."/>
            <person name="Schmutz J."/>
        </authorList>
    </citation>
    <scope>NUCLEOTIDE SEQUENCE [LARGE SCALE GENOMIC DNA]</scope>
    <source>
        <strain evidence="2">cv. TM-1</strain>
    </source>
</reference>
<keyword evidence="1" id="KW-0472">Membrane</keyword>
<protein>
    <submittedName>
        <fullName evidence="3 4">Uncharacterized protein isoform X1</fullName>
    </submittedName>
</protein>
<organism evidence="2 4">
    <name type="scientific">Gossypium hirsutum</name>
    <name type="common">Upland cotton</name>
    <name type="synonym">Gossypium mexicanum</name>
    <dbReference type="NCBI Taxonomy" id="3635"/>
    <lineage>
        <taxon>Eukaryota</taxon>
        <taxon>Viridiplantae</taxon>
        <taxon>Streptophyta</taxon>
        <taxon>Embryophyta</taxon>
        <taxon>Tracheophyta</taxon>
        <taxon>Spermatophyta</taxon>
        <taxon>Magnoliopsida</taxon>
        <taxon>eudicotyledons</taxon>
        <taxon>Gunneridae</taxon>
        <taxon>Pentapetalae</taxon>
        <taxon>rosids</taxon>
        <taxon>malvids</taxon>
        <taxon>Malvales</taxon>
        <taxon>Malvaceae</taxon>
        <taxon>Malvoideae</taxon>
        <taxon>Gossypium</taxon>
    </lineage>
</organism>
<reference evidence="3 4" key="2">
    <citation type="submission" date="2025-05" db="UniProtKB">
        <authorList>
            <consortium name="RefSeq"/>
        </authorList>
    </citation>
    <scope>IDENTIFICATION</scope>
</reference>
<feature type="transmembrane region" description="Helical" evidence="1">
    <location>
        <begin position="21"/>
        <end position="40"/>
    </location>
</feature>
<dbReference type="RefSeq" id="XP_040959049.1">
    <property type="nucleotide sequence ID" value="XM_041103115.1"/>
</dbReference>
<dbReference type="RefSeq" id="XP_040942119.1">
    <property type="nucleotide sequence ID" value="XM_041086185.1"/>
</dbReference>
<keyword evidence="1" id="KW-1133">Transmembrane helix</keyword>
<gene>
    <name evidence="4" type="primary">LOC107961279</name>
    <name evidence="3" type="synonym">LOC121212758</name>
    <name evidence="5" type="synonym">LOC121224075</name>
</gene>
<keyword evidence="2" id="KW-1185">Reference proteome</keyword>